<dbReference type="PANTHER" id="PTHR44375">
    <property type="entry name" value="BETA-KETOACYL-ACP REDUCTASE-LIKE PROTEIN-RELATED"/>
    <property type="match status" value="1"/>
</dbReference>
<organism evidence="2 3">
    <name type="scientific">Salix suchowensis</name>
    <dbReference type="NCBI Taxonomy" id="1278906"/>
    <lineage>
        <taxon>Eukaryota</taxon>
        <taxon>Viridiplantae</taxon>
        <taxon>Streptophyta</taxon>
        <taxon>Embryophyta</taxon>
        <taxon>Tracheophyta</taxon>
        <taxon>Spermatophyta</taxon>
        <taxon>Magnoliopsida</taxon>
        <taxon>eudicotyledons</taxon>
        <taxon>Gunneridae</taxon>
        <taxon>Pentapetalae</taxon>
        <taxon>rosids</taxon>
        <taxon>fabids</taxon>
        <taxon>Malpighiales</taxon>
        <taxon>Salicaceae</taxon>
        <taxon>Saliceae</taxon>
        <taxon>Salix</taxon>
    </lineage>
</organism>
<evidence type="ECO:0000313" key="2">
    <source>
        <dbReference type="EMBL" id="KAJ6302250.1"/>
    </source>
</evidence>
<name>A0ABQ8ZK28_9ROSI</name>
<reference evidence="2" key="2">
    <citation type="journal article" date="2023" name="Int. J. Mol. Sci.">
        <title>De Novo Assembly and Annotation of 11 Diverse Shrub Willow (Salix) Genomes Reveals Novel Gene Organization in Sex-Linked Regions.</title>
        <authorList>
            <person name="Hyden B."/>
            <person name="Feng K."/>
            <person name="Yates T.B."/>
            <person name="Jawdy S."/>
            <person name="Cereghino C."/>
            <person name="Smart L.B."/>
            <person name="Muchero W."/>
        </authorList>
    </citation>
    <scope>NUCLEOTIDE SEQUENCE</scope>
    <source>
        <tissue evidence="2">Shoot tip</tissue>
    </source>
</reference>
<dbReference type="PRINTS" id="PR00081">
    <property type="entry name" value="GDHRDH"/>
</dbReference>
<accession>A0ABQ8ZK28</accession>
<dbReference type="EMBL" id="JAPFFI010000027">
    <property type="protein sequence ID" value="KAJ6302250.1"/>
    <property type="molecule type" value="Genomic_DNA"/>
</dbReference>
<dbReference type="SUPFAM" id="SSF51735">
    <property type="entry name" value="NAD(P)-binding Rossmann-fold domains"/>
    <property type="match status" value="1"/>
</dbReference>
<sequence length="106" mass="11334">MQDFNSGGSIIFLTSIIGAERGLYPGSAAYGSCSAGIQQLVRHSALEIGTHKIRVNGIARGLRLEDAYPVSEGKERAEKAGERGSADAEMARRQEGYSINGHLLNQ</sequence>
<reference evidence="2" key="1">
    <citation type="submission" date="2022-10" db="EMBL/GenBank/DDBJ databases">
        <authorList>
            <person name="Hyden B.L."/>
            <person name="Feng K."/>
            <person name="Yates T."/>
            <person name="Jawdy S."/>
            <person name="Smart L.B."/>
            <person name="Muchero W."/>
        </authorList>
    </citation>
    <scope>NUCLEOTIDE SEQUENCE</scope>
    <source>
        <tissue evidence="2">Shoot tip</tissue>
    </source>
</reference>
<feature type="region of interest" description="Disordered" evidence="1">
    <location>
        <begin position="70"/>
        <end position="106"/>
    </location>
</feature>
<comment type="caution">
    <text evidence="2">The sequence shown here is derived from an EMBL/GenBank/DDBJ whole genome shotgun (WGS) entry which is preliminary data.</text>
</comment>
<gene>
    <name evidence="2" type="ORF">OIU77_016357</name>
</gene>
<dbReference type="Pfam" id="PF13561">
    <property type="entry name" value="adh_short_C2"/>
    <property type="match status" value="1"/>
</dbReference>
<dbReference type="InterPro" id="IPR036291">
    <property type="entry name" value="NAD(P)-bd_dom_sf"/>
</dbReference>
<feature type="compositionally biased region" description="Basic and acidic residues" evidence="1">
    <location>
        <begin position="70"/>
        <end position="95"/>
    </location>
</feature>
<evidence type="ECO:0000313" key="3">
    <source>
        <dbReference type="Proteomes" id="UP001141253"/>
    </source>
</evidence>
<dbReference type="Proteomes" id="UP001141253">
    <property type="component" value="Chromosome 16"/>
</dbReference>
<dbReference type="PANTHER" id="PTHR44375:SF6">
    <property type="entry name" value="F28J7.36 PROTEIN"/>
    <property type="match status" value="1"/>
</dbReference>
<dbReference type="Gene3D" id="3.40.50.720">
    <property type="entry name" value="NAD(P)-binding Rossmann-like Domain"/>
    <property type="match status" value="1"/>
</dbReference>
<evidence type="ECO:0000256" key="1">
    <source>
        <dbReference type="SAM" id="MobiDB-lite"/>
    </source>
</evidence>
<protein>
    <submittedName>
        <fullName evidence="2">Uncharacterized protein</fullName>
    </submittedName>
</protein>
<dbReference type="InterPro" id="IPR002347">
    <property type="entry name" value="SDR_fam"/>
</dbReference>
<proteinExistence type="predicted"/>
<keyword evidence="3" id="KW-1185">Reference proteome</keyword>